<dbReference type="AlphaFoldDB" id="A0A656GKX0"/>
<keyword evidence="1" id="KW-0472">Membrane</keyword>
<feature type="transmembrane region" description="Helical" evidence="1">
    <location>
        <begin position="6"/>
        <end position="26"/>
    </location>
</feature>
<organism evidence="2 3">
    <name type="scientific">Pseudomonas amygdali pv. mori str. 301020</name>
    <dbReference type="NCBI Taxonomy" id="629261"/>
    <lineage>
        <taxon>Bacteria</taxon>
        <taxon>Pseudomonadati</taxon>
        <taxon>Pseudomonadota</taxon>
        <taxon>Gammaproteobacteria</taxon>
        <taxon>Pseudomonadales</taxon>
        <taxon>Pseudomonadaceae</taxon>
        <taxon>Pseudomonas</taxon>
        <taxon>Pseudomonas amygdali</taxon>
    </lineage>
</organism>
<sequence length="39" mass="4415">PLFSIVQFLLWLTSSSVLLLGALQLVKTIRRRVALEDAF</sequence>
<dbReference type="Proteomes" id="UP000003465">
    <property type="component" value="Unassembled WGS sequence"/>
</dbReference>
<keyword evidence="1" id="KW-0812">Transmembrane</keyword>
<evidence type="ECO:0000313" key="3">
    <source>
        <dbReference type="Proteomes" id="UP000003465"/>
    </source>
</evidence>
<feature type="non-terminal residue" evidence="2">
    <location>
        <position position="1"/>
    </location>
</feature>
<name>A0A656GKX0_PSEA0</name>
<protein>
    <submittedName>
        <fullName evidence="2">Uncharacterized protein</fullName>
    </submittedName>
</protein>
<keyword evidence="1" id="KW-1133">Transmembrane helix</keyword>
<accession>A0A656GKX0</accession>
<dbReference type="EMBL" id="AEAG01002235">
    <property type="protein sequence ID" value="EGH26378.1"/>
    <property type="molecule type" value="Genomic_DNA"/>
</dbReference>
<gene>
    <name evidence="2" type="ORF">PSYMO_35021</name>
</gene>
<evidence type="ECO:0000313" key="2">
    <source>
        <dbReference type="EMBL" id="EGH26378.1"/>
    </source>
</evidence>
<comment type="caution">
    <text evidence="2">The sequence shown here is derived from an EMBL/GenBank/DDBJ whole genome shotgun (WGS) entry which is preliminary data.</text>
</comment>
<proteinExistence type="predicted"/>
<reference evidence="2 3" key="1">
    <citation type="journal article" date="2011" name="PLoS Pathog.">
        <title>Dynamic evolution of pathogenicity revealed by sequencing and comparative genomics of 19 Pseudomonas syringae isolates.</title>
        <authorList>
            <person name="Baltrus D.A."/>
            <person name="Nishimura M.T."/>
            <person name="Romanchuk A."/>
            <person name="Chang J.H."/>
            <person name="Mukhtar M.S."/>
            <person name="Cherkis K."/>
            <person name="Roach J."/>
            <person name="Grant S.R."/>
            <person name="Jones C.D."/>
            <person name="Dangl J.L."/>
        </authorList>
    </citation>
    <scope>NUCLEOTIDE SEQUENCE [LARGE SCALE GENOMIC DNA]</scope>
    <source>
        <strain evidence="2 3">301020</strain>
    </source>
</reference>
<evidence type="ECO:0000256" key="1">
    <source>
        <dbReference type="SAM" id="Phobius"/>
    </source>
</evidence>